<keyword evidence="3" id="KW-1185">Reference proteome</keyword>
<dbReference type="OrthoDB" id="3344688at2759"/>
<accession>A0A9Q3GHB8</accession>
<dbReference type="Pfam" id="PF18746">
    <property type="entry name" value="aGPT-Pplase3"/>
    <property type="match status" value="1"/>
</dbReference>
<gene>
    <name evidence="2" type="ORF">O181_006137</name>
</gene>
<dbReference type="InterPro" id="IPR043502">
    <property type="entry name" value="DNA/RNA_pol_sf"/>
</dbReference>
<name>A0A9Q3GHB8_9BASI</name>
<protein>
    <recommendedName>
        <fullName evidence="1">Alpha-glutamyl/putrescinyl thymine pyrophosphorylase clade 3 domain-containing protein</fullName>
    </recommendedName>
</protein>
<dbReference type="Proteomes" id="UP000765509">
    <property type="component" value="Unassembled WGS sequence"/>
</dbReference>
<evidence type="ECO:0000313" key="2">
    <source>
        <dbReference type="EMBL" id="MBW0466422.1"/>
    </source>
</evidence>
<evidence type="ECO:0000259" key="1">
    <source>
        <dbReference type="Pfam" id="PF18746"/>
    </source>
</evidence>
<dbReference type="PANTHER" id="PTHR11439">
    <property type="entry name" value="GAG-POL-RELATED RETROTRANSPOSON"/>
    <property type="match status" value="1"/>
</dbReference>
<dbReference type="InterPro" id="IPR041271">
    <property type="entry name" value="AGPT-Pplase3"/>
</dbReference>
<dbReference type="AlphaFoldDB" id="A0A9Q3GHB8"/>
<feature type="domain" description="Alpha-glutamyl/putrescinyl thymine pyrophosphorylase clade 3" evidence="1">
    <location>
        <begin position="24"/>
        <end position="202"/>
    </location>
</feature>
<dbReference type="SUPFAM" id="SSF56672">
    <property type="entry name" value="DNA/RNA polymerases"/>
    <property type="match status" value="1"/>
</dbReference>
<dbReference type="EMBL" id="AVOT02001296">
    <property type="protein sequence ID" value="MBW0466422.1"/>
    <property type="molecule type" value="Genomic_DNA"/>
</dbReference>
<dbReference type="CDD" id="cd09272">
    <property type="entry name" value="RNase_HI_RT_Ty1"/>
    <property type="match status" value="1"/>
</dbReference>
<dbReference type="PANTHER" id="PTHR11439:SF467">
    <property type="entry name" value="INTEGRASE CATALYTIC DOMAIN-CONTAINING PROTEIN"/>
    <property type="match status" value="1"/>
</dbReference>
<sequence length="237" mass="26946">MEQQSGQDSRNKITRNDEITLDKHLLATQIVNRYTRKYIVKSTPLPLLQTDLNKGIQVSIKEYQNFIGLLMYLATGSRPDLAFSIIFLARHNHSPTDECWKLLNHVIGYLKNTIHKSSRLKPTNKQTLELWTDSNWGGSYERSTSGGIIKYAGCPIQWISKRQKIVAMSTCAAEYVAMGDTGQHLAHLINVLRTFNVKPQSSIHCDNQAAILITSDNTSRKQTKYLTQAFFFINDLV</sequence>
<proteinExistence type="predicted"/>
<evidence type="ECO:0000313" key="3">
    <source>
        <dbReference type="Proteomes" id="UP000765509"/>
    </source>
</evidence>
<reference evidence="2" key="1">
    <citation type="submission" date="2021-03" db="EMBL/GenBank/DDBJ databases">
        <title>Draft genome sequence of rust myrtle Austropuccinia psidii MF-1, a brazilian biotype.</title>
        <authorList>
            <person name="Quecine M.C."/>
            <person name="Pachon D.M.R."/>
            <person name="Bonatelli M.L."/>
            <person name="Correr F.H."/>
            <person name="Franceschini L.M."/>
            <person name="Leite T.F."/>
            <person name="Margarido G.R.A."/>
            <person name="Almeida C.A."/>
            <person name="Ferrarezi J.A."/>
            <person name="Labate C.A."/>
        </authorList>
    </citation>
    <scope>NUCLEOTIDE SEQUENCE</scope>
    <source>
        <strain evidence="2">MF-1</strain>
    </source>
</reference>
<comment type="caution">
    <text evidence="2">The sequence shown here is derived from an EMBL/GenBank/DDBJ whole genome shotgun (WGS) entry which is preliminary data.</text>
</comment>
<organism evidence="2 3">
    <name type="scientific">Austropuccinia psidii MF-1</name>
    <dbReference type="NCBI Taxonomy" id="1389203"/>
    <lineage>
        <taxon>Eukaryota</taxon>
        <taxon>Fungi</taxon>
        <taxon>Dikarya</taxon>
        <taxon>Basidiomycota</taxon>
        <taxon>Pucciniomycotina</taxon>
        <taxon>Pucciniomycetes</taxon>
        <taxon>Pucciniales</taxon>
        <taxon>Sphaerophragmiaceae</taxon>
        <taxon>Austropuccinia</taxon>
    </lineage>
</organism>